<dbReference type="Proteomes" id="UP000006512">
    <property type="component" value="Unassembled WGS sequence"/>
</dbReference>
<feature type="region of interest" description="Disordered" evidence="1">
    <location>
        <begin position="17"/>
        <end position="39"/>
    </location>
</feature>
<accession>F4QLA8</accession>
<evidence type="ECO:0000313" key="3">
    <source>
        <dbReference type="Proteomes" id="UP000006512"/>
    </source>
</evidence>
<evidence type="ECO:0000313" key="2">
    <source>
        <dbReference type="EMBL" id="EGF92253.1"/>
    </source>
</evidence>
<protein>
    <submittedName>
        <fullName evidence="2">Uncharacterized protein</fullName>
    </submittedName>
</protein>
<organism evidence="2 3">
    <name type="scientific">Asticcacaulis biprosthecium C19</name>
    <dbReference type="NCBI Taxonomy" id="715226"/>
    <lineage>
        <taxon>Bacteria</taxon>
        <taxon>Pseudomonadati</taxon>
        <taxon>Pseudomonadota</taxon>
        <taxon>Alphaproteobacteria</taxon>
        <taxon>Caulobacterales</taxon>
        <taxon>Caulobacteraceae</taxon>
        <taxon>Asticcacaulis</taxon>
    </lineage>
</organism>
<sequence>MSGEISLSRFPVRKLEIRRMRSGRKRTPPPLRGPPPHLR</sequence>
<reference evidence="3" key="1">
    <citation type="submission" date="2011-03" db="EMBL/GenBank/DDBJ databases">
        <title>Draft genome sequence of Brevundimonas diminuta.</title>
        <authorList>
            <person name="Brown P.J.B."/>
            <person name="Buechlein A."/>
            <person name="Hemmerich C."/>
            <person name="Brun Y.V."/>
        </authorList>
    </citation>
    <scope>NUCLEOTIDE SEQUENCE [LARGE SCALE GENOMIC DNA]</scope>
    <source>
        <strain evidence="3">C19</strain>
    </source>
</reference>
<gene>
    <name evidence="2" type="ORF">ABI_06870</name>
</gene>
<evidence type="ECO:0000256" key="1">
    <source>
        <dbReference type="SAM" id="MobiDB-lite"/>
    </source>
</evidence>
<dbReference type="AlphaFoldDB" id="F4QLA8"/>
<proteinExistence type="predicted"/>
<dbReference type="HOGENOM" id="CLU_3304003_0_0_5"/>
<feature type="compositionally biased region" description="Pro residues" evidence="1">
    <location>
        <begin position="28"/>
        <end position="39"/>
    </location>
</feature>
<dbReference type="EMBL" id="GL883077">
    <property type="protein sequence ID" value="EGF92253.1"/>
    <property type="molecule type" value="Genomic_DNA"/>
</dbReference>
<keyword evidence="3" id="KW-1185">Reference proteome</keyword>
<name>F4QLA8_9CAUL</name>